<dbReference type="InterPro" id="IPR023828">
    <property type="entry name" value="Peptidase_S8_Ser-AS"/>
</dbReference>
<dbReference type="InterPro" id="IPR008979">
    <property type="entry name" value="Galactose-bd-like_sf"/>
</dbReference>
<evidence type="ECO:0000256" key="5">
    <source>
        <dbReference type="PROSITE-ProRule" id="PRU01240"/>
    </source>
</evidence>
<reference evidence="7 8" key="1">
    <citation type="submission" date="2022-11" db="EMBL/GenBank/DDBJ databases">
        <title>The characterization of three novel Bacteroidetes species and genomic analysis of their roles in tidal elemental geochemical cycles.</title>
        <authorList>
            <person name="Ma K."/>
        </authorList>
    </citation>
    <scope>NUCLEOTIDE SEQUENCE [LARGE SCALE GENOMIC DNA]</scope>
    <source>
        <strain evidence="7 8">M17</strain>
    </source>
</reference>
<dbReference type="PRINTS" id="PR00723">
    <property type="entry name" value="SUBTILISIN"/>
</dbReference>
<gene>
    <name evidence="7" type="ORF">OO013_05820</name>
</gene>
<evidence type="ECO:0000256" key="3">
    <source>
        <dbReference type="ARBA" id="ARBA00022801"/>
    </source>
</evidence>
<evidence type="ECO:0000313" key="8">
    <source>
        <dbReference type="Proteomes" id="UP001209885"/>
    </source>
</evidence>
<dbReference type="NCBIfam" id="TIGR04183">
    <property type="entry name" value="Por_Secre_tail"/>
    <property type="match status" value="1"/>
</dbReference>
<dbReference type="Gene3D" id="2.60.40.10">
    <property type="entry name" value="Immunoglobulins"/>
    <property type="match status" value="1"/>
</dbReference>
<evidence type="ECO:0000313" key="7">
    <source>
        <dbReference type="EMBL" id="MCX2743373.1"/>
    </source>
</evidence>
<evidence type="ECO:0000259" key="6">
    <source>
        <dbReference type="PROSITE" id="PS50022"/>
    </source>
</evidence>
<keyword evidence="8" id="KW-1185">Reference proteome</keyword>
<keyword evidence="2 5" id="KW-0645">Protease</keyword>
<dbReference type="Pfam" id="PF16361">
    <property type="entry name" value="Peptidase_S8_N"/>
    <property type="match status" value="1"/>
</dbReference>
<dbReference type="Pfam" id="PF00754">
    <property type="entry name" value="F5_F8_type_C"/>
    <property type="match status" value="2"/>
</dbReference>
<organism evidence="7 8">
    <name type="scientific">Mangrovivirga halotolerans</name>
    <dbReference type="NCBI Taxonomy" id="2993936"/>
    <lineage>
        <taxon>Bacteria</taxon>
        <taxon>Pseudomonadati</taxon>
        <taxon>Bacteroidota</taxon>
        <taxon>Cytophagia</taxon>
        <taxon>Cytophagales</taxon>
        <taxon>Mangrovivirgaceae</taxon>
        <taxon>Mangrovivirga</taxon>
    </lineage>
</organism>
<dbReference type="PROSITE" id="PS00138">
    <property type="entry name" value="SUBTILASE_SER"/>
    <property type="match status" value="1"/>
</dbReference>
<dbReference type="SUPFAM" id="SSF52743">
    <property type="entry name" value="Subtilisin-like"/>
    <property type="match status" value="1"/>
</dbReference>
<feature type="domain" description="F5/8 type C" evidence="6">
    <location>
        <begin position="1595"/>
        <end position="1729"/>
    </location>
</feature>
<evidence type="ECO:0000256" key="2">
    <source>
        <dbReference type="ARBA" id="ARBA00022670"/>
    </source>
</evidence>
<feature type="active site" description="Charge relay system" evidence="5">
    <location>
        <position position="254"/>
    </location>
</feature>
<accession>A0ABT3RPB2</accession>
<dbReference type="InterPro" id="IPR000421">
    <property type="entry name" value="FA58C"/>
</dbReference>
<dbReference type="InterPro" id="IPR013783">
    <property type="entry name" value="Ig-like_fold"/>
</dbReference>
<dbReference type="Pfam" id="PF00082">
    <property type="entry name" value="Peptidase_S8"/>
    <property type="match status" value="1"/>
</dbReference>
<dbReference type="PROSITE" id="PS50022">
    <property type="entry name" value="FA58C_3"/>
    <property type="match status" value="2"/>
</dbReference>
<dbReference type="PANTHER" id="PTHR43399">
    <property type="entry name" value="SUBTILISIN-RELATED"/>
    <property type="match status" value="1"/>
</dbReference>
<dbReference type="EMBL" id="JAPFQN010000003">
    <property type="protein sequence ID" value="MCX2743373.1"/>
    <property type="molecule type" value="Genomic_DNA"/>
</dbReference>
<dbReference type="InterPro" id="IPR036852">
    <property type="entry name" value="Peptidase_S8/S53_dom_sf"/>
</dbReference>
<dbReference type="Gene3D" id="2.60.120.260">
    <property type="entry name" value="Galactose-binding domain-like"/>
    <property type="match status" value="2"/>
</dbReference>
<keyword evidence="3 5" id="KW-0378">Hydrolase</keyword>
<dbReference type="RefSeq" id="WP_266055752.1">
    <property type="nucleotide sequence ID" value="NZ_JAPFQN010000003.1"/>
</dbReference>
<dbReference type="SUPFAM" id="SSF49785">
    <property type="entry name" value="Galactose-binding domain-like"/>
    <property type="match status" value="2"/>
</dbReference>
<dbReference type="Gene3D" id="3.40.50.200">
    <property type="entry name" value="Peptidase S8/S53 domain"/>
    <property type="match status" value="1"/>
</dbReference>
<feature type="active site" description="Charge relay system" evidence="5">
    <location>
        <position position="200"/>
    </location>
</feature>
<dbReference type="PANTHER" id="PTHR43399:SF4">
    <property type="entry name" value="CELL WALL-ASSOCIATED PROTEASE"/>
    <property type="match status" value="1"/>
</dbReference>
<dbReference type="InterPro" id="IPR026444">
    <property type="entry name" value="Secre_tail"/>
</dbReference>
<proteinExistence type="inferred from homology"/>
<protein>
    <submittedName>
        <fullName evidence="7">S8 family serine peptidase</fullName>
    </submittedName>
</protein>
<comment type="caution">
    <text evidence="7">The sequence shown here is derived from an EMBL/GenBank/DDBJ whole genome shotgun (WGS) entry which is preliminary data.</text>
</comment>
<name>A0ABT3RPB2_9BACT</name>
<dbReference type="InterPro" id="IPR015500">
    <property type="entry name" value="Peptidase_S8_subtilisin-rel"/>
</dbReference>
<evidence type="ECO:0000256" key="4">
    <source>
        <dbReference type="ARBA" id="ARBA00022825"/>
    </source>
</evidence>
<feature type="domain" description="F5/8 type C" evidence="6">
    <location>
        <begin position="1818"/>
        <end position="1955"/>
    </location>
</feature>
<dbReference type="InterPro" id="IPR000209">
    <property type="entry name" value="Peptidase_S8/S53_dom"/>
</dbReference>
<comment type="similarity">
    <text evidence="1 5">Belongs to the peptidase S8 family.</text>
</comment>
<dbReference type="InterPro" id="IPR051048">
    <property type="entry name" value="Peptidase_S8/S53_subtilisin"/>
</dbReference>
<dbReference type="PROSITE" id="PS51892">
    <property type="entry name" value="SUBTILASE"/>
    <property type="match status" value="1"/>
</dbReference>
<dbReference type="Proteomes" id="UP001209885">
    <property type="component" value="Unassembled WGS sequence"/>
</dbReference>
<evidence type="ECO:0000256" key="1">
    <source>
        <dbReference type="ARBA" id="ARBA00011073"/>
    </source>
</evidence>
<keyword evidence="4 5" id="KW-0720">Serine protease</keyword>
<dbReference type="PROSITE" id="PS00137">
    <property type="entry name" value="SUBTILASE_HIS"/>
    <property type="match status" value="1"/>
</dbReference>
<dbReference type="InterPro" id="IPR022398">
    <property type="entry name" value="Peptidase_S8_His-AS"/>
</dbReference>
<sequence>MKKSTTWAGMKELFQLITILFISFNIIGQDHCKQGFVTIKVSEEVALQLNEQLNHTSGNVTMTGDAELDNLSQAYSCQKITRLFPYNPKFDQKHRKYGLHQWFTLRIDEGASIEEVIKSYEKLEYVEVAEPVMVPDNEEPFESVIDYSDAGTLVSGSNDPLFYLQYSFENTILASGGDVNVLPAWKQNTGNKAVIVAVIDGGIEQTHEDLKQNLWINEDEIPNNGIDDDNNGYIDDYNGYGFGERNGNYTPDGHGTHVGGTVGATTNNGIGVAGLAGGSGNKPGVQLMSCAVFSPKGNGGWQESFIYAADNGAVIAQNSWSFRTPNIYIPSYEVAINYFINEAGKDEFGNQVGPMAGGLVMFSAGNRNSKERTFPSYLDQVVAVAATDDEDKRANFSNYGDWVDISAPGVWIASTYIGNRYAYASGTSMSCPHVSGVAALMVSAFGKPGFTPEKVKSLMYSSTDNIDATNPDFIGALGWGRLNAQKGFKSSVARGPLLKFPYEELVISDIYFGQSKNVVINIGNLGLENLSISKVESESGSFRDFKFTRLPLRSFYRTEISFEFIPKAAGPFSEKLLIYSNDENEPIKELLVSGNVLPAPILTLNDSYEDVIIDNNTIDEFRFDFKNTGNEKLTYRLSLVGPQGDGYPINTIVNITGETPVNSEDQVRMKIDARGVPRGTYSYGVRFETNEPVDNVDTLFFDVKVLGPELVLIEEFSEVTLNKGESITHSFSVKNIGEVGGDLKFLHQPGGSVFKDSIVYYATGFEYNNKDLEIFNEWGEGEILTDSPFEGDYHYRVYGSDEIDIFFLPDEIEIYELYNNPSYIKSNFRIAGDKEWRIDIGEPSFIEAFLFVNPSTGDIYVEYVNGPSYELTEVDLKNAFTPGEYFELAVTNYQGSMDQLYINGKMVLQFEGAIAGATNIRLLSLEGGGGYVDIDNYEQMKGSYRSADYSFITSAFNEKIGPNEIKKVNFEINSNNSTTGIFHRDLIVKDNAQESVAHLLKVNIIGEIGFEIDKASIDQNVYFNSDTLVTFNINNNGEQDLWFDLNFKDQFPEMNIKKSTVLKEDFDLYTIPYIWEIKDNTGSGIKWAGFGYYPQLRPQNLSCYSISGIIYDDQDVPRTGDGFGLDTELISPEITTGSSKVKVSYLITHDSGLGKNILDLDISFDGGVSWINVLRWDDYREVHECERVEVDLEPFIKGNSKSFKLRWHAYGIEYASGGYLADIEVFEYESSLASNEGGFLLPVGTEKEVEIKLDSRGVKDGLYQIKSAVKAKGYDTLTTYFDLKVNVLGPPVLEFEKDHFDVVIEQAKYKEIGLTINNSGESPLTLNFDYNLPDSQKITDTEYIYAADFEDFPLGGLKQYMGLGTNDQVFIDDYSPYSGASHLVMEPRTAFSRIMTEKYPEIIDPIDSVTSVSMFLKMDSASTTFWEWRGSSFLDQYRSLRLLFQYEDMYVRDGGKETYLGKYNADSVYKHLVISHNNLTKEHKIFLDGELLNSTLISNPPTTGFTFKSNGQDYDSNLKIDDIDVINGKSVMPIVRSGDPEFILGPGQTAELKFIVDAGRLKLGEYHETLNSNYVSNSIINNEFTFDINVVERKCILNSKVNQSLLGIFSASSSSLPFQNPQKAADRLITSRWSSDFNTEQYLEVDLGNVNMIDSVRILWDYNYASAFDILVRSSLSDEWILWTSTLNNNSQLTELKLSQVTARYVRLELKTPVTLFGYSIFEFELFGGCLEEEPRLSSLEIIPEYYTISQGEKVKYNFIAKDQYGRNYIPSSVSWSATGLVDFDRETGILTGLAEGEYEVNLVADDITTSAIGTVVNNDCEVSLVGSLALNKFSVASSEEGDAFNAEKANDGNITTDWRSKYADNQWWYVELGATYDIHEINIDWGVNFATWYELQYRDADGIWRVFYKDLSGNGGYDQMDFDGSVSTDAIRLWSFTRSGPWGFNINEIEVYGVCTPGQMGMATSEVFGLIAYPNPVNGSLKIKVGENFEGAYNAQLYDSQYNMFYNGNINLNANSTELPVNVNTLIQGVYILKLVDSEGYSTTVKLVKE</sequence>
<dbReference type="InterPro" id="IPR032304">
    <property type="entry name" value="Peptidase_S8_N"/>
</dbReference>
<feature type="active site" description="Charge relay system" evidence="5">
    <location>
        <position position="428"/>
    </location>
</feature>